<feature type="compositionally biased region" description="Polar residues" evidence="8">
    <location>
        <begin position="323"/>
        <end position="333"/>
    </location>
</feature>
<dbReference type="GO" id="GO:0005975">
    <property type="term" value="P:carbohydrate metabolic process"/>
    <property type="evidence" value="ECO:0007669"/>
    <property type="project" value="InterPro"/>
</dbReference>
<evidence type="ECO:0000256" key="7">
    <source>
        <dbReference type="RuleBase" id="RU361187"/>
    </source>
</evidence>
<evidence type="ECO:0000313" key="9">
    <source>
        <dbReference type="EMBL" id="MCW0481597.1"/>
    </source>
</evidence>
<feature type="region of interest" description="Disordered" evidence="8">
    <location>
        <begin position="323"/>
        <end position="358"/>
    </location>
</feature>
<name>A0AA41Y5P2_9BACT</name>
<dbReference type="AlphaFoldDB" id="A0AA41Y5P2"/>
<evidence type="ECO:0000313" key="10">
    <source>
        <dbReference type="Proteomes" id="UP001163821"/>
    </source>
</evidence>
<feature type="active site" description="Proton donor" evidence="5">
    <location>
        <position position="225"/>
    </location>
</feature>
<dbReference type="GO" id="GO:0004553">
    <property type="term" value="F:hydrolase activity, hydrolyzing O-glycosyl compounds"/>
    <property type="evidence" value="ECO:0007669"/>
    <property type="project" value="InterPro"/>
</dbReference>
<evidence type="ECO:0000256" key="1">
    <source>
        <dbReference type="ARBA" id="ARBA00009865"/>
    </source>
</evidence>
<comment type="similarity">
    <text evidence="1 7">Belongs to the glycosyl hydrolase 43 family.</text>
</comment>
<dbReference type="SUPFAM" id="SSF75005">
    <property type="entry name" value="Arabinanase/levansucrase/invertase"/>
    <property type="match status" value="1"/>
</dbReference>
<organism evidence="9 10">
    <name type="scientific">Gaoshiqia sediminis</name>
    <dbReference type="NCBI Taxonomy" id="2986998"/>
    <lineage>
        <taxon>Bacteria</taxon>
        <taxon>Pseudomonadati</taxon>
        <taxon>Bacteroidota</taxon>
        <taxon>Bacteroidia</taxon>
        <taxon>Marinilabiliales</taxon>
        <taxon>Prolixibacteraceae</taxon>
        <taxon>Gaoshiqia</taxon>
    </lineage>
</organism>
<sequence>MIKSIPITLLGLMLFVQCGKTEVLTEEKVKTTFANPVWDGADPWMTQQGDDYVYCYSANNSIMISRSKYLTRKGVLKRVWQAPASGWNSNCVWAPEIHFIDGHWYVYYAAGSTPGSPFINQRTGVLRSKTADVFSDYEDMGMLYTGDNPEDPESNVWAIDMTVLEHGGKLFAIWSGWKEQRDTDATPQHLYIQEMENPYTLKGTRVLLSSPEESWETGGPLDLNEGPQILKNGDQVFVVYSCRESWLKEYRQGMLQLNDPDGNLLDPANWTKKGPVFEGTPLVHGVGHVSFVKSPDGTEDWIIYHSKKTTEPGWDRNVRMQPFTWNADGTPNFGTPVPAGKEIDRPSGEIEIEKAENE</sequence>
<keyword evidence="2" id="KW-0732">Signal</keyword>
<reference evidence="9" key="1">
    <citation type="submission" date="2022-10" db="EMBL/GenBank/DDBJ databases">
        <title>Gaoshiqiia sediminis gen. nov., sp. nov., isolated from coastal sediment.</title>
        <authorList>
            <person name="Yu W.X."/>
            <person name="Mu D.S."/>
            <person name="Du J.Z."/>
            <person name="Liang Y.Q."/>
        </authorList>
    </citation>
    <scope>NUCLEOTIDE SEQUENCE</scope>
    <source>
        <strain evidence="9">A06</strain>
    </source>
</reference>
<accession>A0AA41Y5P2</accession>
<protein>
    <submittedName>
        <fullName evidence="9">Glycoside hydrolase family 43 protein</fullName>
    </submittedName>
</protein>
<feature type="active site" description="Proton acceptor" evidence="5">
    <location>
        <position position="42"/>
    </location>
</feature>
<dbReference type="CDD" id="cd18820">
    <property type="entry name" value="GH43_LbAraf43-like"/>
    <property type="match status" value="1"/>
</dbReference>
<keyword evidence="4 7" id="KW-0326">Glycosidase</keyword>
<dbReference type="Pfam" id="PF04616">
    <property type="entry name" value="Glyco_hydro_43"/>
    <property type="match status" value="1"/>
</dbReference>
<dbReference type="RefSeq" id="WP_282590206.1">
    <property type="nucleotide sequence ID" value="NZ_JAPAAF010000002.1"/>
</dbReference>
<comment type="caution">
    <text evidence="9">The sequence shown here is derived from an EMBL/GenBank/DDBJ whole genome shotgun (WGS) entry which is preliminary data.</text>
</comment>
<evidence type="ECO:0000256" key="5">
    <source>
        <dbReference type="PIRSR" id="PIRSR606710-1"/>
    </source>
</evidence>
<evidence type="ECO:0000256" key="6">
    <source>
        <dbReference type="PIRSR" id="PIRSR606710-2"/>
    </source>
</evidence>
<dbReference type="PANTHER" id="PTHR43817:SF1">
    <property type="entry name" value="HYDROLASE, FAMILY 43, PUTATIVE (AFU_ORTHOLOGUE AFUA_3G01660)-RELATED"/>
    <property type="match status" value="1"/>
</dbReference>
<keyword evidence="3 7" id="KW-0378">Hydrolase</keyword>
<keyword evidence="10" id="KW-1185">Reference proteome</keyword>
<evidence type="ECO:0000256" key="2">
    <source>
        <dbReference type="ARBA" id="ARBA00022729"/>
    </source>
</evidence>
<evidence type="ECO:0000256" key="3">
    <source>
        <dbReference type="ARBA" id="ARBA00022801"/>
    </source>
</evidence>
<dbReference type="Proteomes" id="UP001163821">
    <property type="component" value="Unassembled WGS sequence"/>
</dbReference>
<dbReference type="Gene3D" id="2.115.10.20">
    <property type="entry name" value="Glycosyl hydrolase domain, family 43"/>
    <property type="match status" value="1"/>
</dbReference>
<proteinExistence type="inferred from homology"/>
<dbReference type="PANTHER" id="PTHR43817">
    <property type="entry name" value="GLYCOSYL HYDROLASE"/>
    <property type="match status" value="1"/>
</dbReference>
<dbReference type="InterPro" id="IPR006710">
    <property type="entry name" value="Glyco_hydro_43"/>
</dbReference>
<feature type="compositionally biased region" description="Basic and acidic residues" evidence="8">
    <location>
        <begin position="341"/>
        <end position="358"/>
    </location>
</feature>
<evidence type="ECO:0000256" key="8">
    <source>
        <dbReference type="SAM" id="MobiDB-lite"/>
    </source>
</evidence>
<dbReference type="EMBL" id="JAPAAF010000002">
    <property type="protein sequence ID" value="MCW0481597.1"/>
    <property type="molecule type" value="Genomic_DNA"/>
</dbReference>
<feature type="site" description="Important for catalytic activity, responsible for pKa modulation of the active site Glu and correct orientation of both the proton donor and substrate" evidence="6">
    <location>
        <position position="160"/>
    </location>
</feature>
<evidence type="ECO:0000256" key="4">
    <source>
        <dbReference type="ARBA" id="ARBA00023295"/>
    </source>
</evidence>
<dbReference type="InterPro" id="IPR023296">
    <property type="entry name" value="Glyco_hydro_beta-prop_sf"/>
</dbReference>
<gene>
    <name evidence="9" type="ORF">N2K84_02575</name>
</gene>